<evidence type="ECO:0000313" key="7">
    <source>
        <dbReference type="Proteomes" id="UP000267049"/>
    </source>
</evidence>
<dbReference type="GO" id="GO:0016020">
    <property type="term" value="C:membrane"/>
    <property type="evidence" value="ECO:0007669"/>
    <property type="project" value="UniProtKB-SubCell"/>
</dbReference>
<comment type="subcellular location">
    <subcellularLocation>
        <location evidence="1">Membrane</location>
    </subcellularLocation>
</comment>
<evidence type="ECO:0000256" key="5">
    <source>
        <dbReference type="SAM" id="Phobius"/>
    </source>
</evidence>
<keyword evidence="4 5" id="KW-0472">Membrane</keyword>
<dbReference type="InterPro" id="IPR001129">
    <property type="entry name" value="Membr-assoc_MAPEG"/>
</dbReference>
<protein>
    <submittedName>
        <fullName evidence="6">MAPEG family protein</fullName>
    </submittedName>
</protein>
<keyword evidence="3 5" id="KW-1133">Transmembrane helix</keyword>
<evidence type="ECO:0000256" key="2">
    <source>
        <dbReference type="ARBA" id="ARBA00022692"/>
    </source>
</evidence>
<dbReference type="Proteomes" id="UP000267049">
    <property type="component" value="Unassembled WGS sequence"/>
</dbReference>
<sequence length="138" mass="14391">MTLPLVTLLFAALHALLMLALLVPISRHRHASRISLGDGGDPALLRKIRVHANFVENVPLALVMLGLLELSGLGRSWIAALGAALLVGRLLHAASFSRRPGNSFGRFWGTAITWGVLLAMAVSGAWLAGGALLATGGA</sequence>
<evidence type="ECO:0000256" key="1">
    <source>
        <dbReference type="ARBA" id="ARBA00004370"/>
    </source>
</evidence>
<keyword evidence="2 5" id="KW-0812">Transmembrane</keyword>
<dbReference type="AlphaFoldDB" id="A0A3M8SY65"/>
<proteinExistence type="predicted"/>
<evidence type="ECO:0000313" key="6">
    <source>
        <dbReference type="EMBL" id="RNF86287.1"/>
    </source>
</evidence>
<accession>A0A3M8SY65</accession>
<dbReference type="InterPro" id="IPR023352">
    <property type="entry name" value="MAPEG-like_dom_sf"/>
</dbReference>
<dbReference type="PANTHER" id="PTHR35814:SF1">
    <property type="entry name" value="GLUTATHIONE S-TRANSFERASE-RELATED"/>
    <property type="match status" value="1"/>
</dbReference>
<dbReference type="PANTHER" id="PTHR35814">
    <property type="match status" value="1"/>
</dbReference>
<dbReference type="EMBL" id="RIBS01000001">
    <property type="protein sequence ID" value="RNF86287.1"/>
    <property type="molecule type" value="Genomic_DNA"/>
</dbReference>
<keyword evidence="7" id="KW-1185">Reference proteome</keyword>
<dbReference type="SUPFAM" id="SSF161084">
    <property type="entry name" value="MAPEG domain-like"/>
    <property type="match status" value="1"/>
</dbReference>
<feature type="transmembrane region" description="Helical" evidence="5">
    <location>
        <begin position="6"/>
        <end position="25"/>
    </location>
</feature>
<gene>
    <name evidence="6" type="ORF">EER27_02365</name>
</gene>
<dbReference type="Pfam" id="PF01124">
    <property type="entry name" value="MAPEG"/>
    <property type="match status" value="1"/>
</dbReference>
<evidence type="ECO:0000256" key="4">
    <source>
        <dbReference type="ARBA" id="ARBA00023136"/>
    </source>
</evidence>
<evidence type="ECO:0000256" key="3">
    <source>
        <dbReference type="ARBA" id="ARBA00022989"/>
    </source>
</evidence>
<comment type="caution">
    <text evidence="6">The sequence shown here is derived from an EMBL/GenBank/DDBJ whole genome shotgun (WGS) entry which is preliminary data.</text>
</comment>
<organism evidence="6 7">
    <name type="scientific">Montanilutibacter psychrotolerans</name>
    <dbReference type="NCBI Taxonomy" id="1327343"/>
    <lineage>
        <taxon>Bacteria</taxon>
        <taxon>Pseudomonadati</taxon>
        <taxon>Pseudomonadota</taxon>
        <taxon>Gammaproteobacteria</taxon>
        <taxon>Lysobacterales</taxon>
        <taxon>Lysobacteraceae</taxon>
        <taxon>Montanilutibacter</taxon>
    </lineage>
</organism>
<dbReference type="Gene3D" id="1.20.120.550">
    <property type="entry name" value="Membrane associated eicosanoid/glutathione metabolism-like domain"/>
    <property type="match status" value="1"/>
</dbReference>
<feature type="transmembrane region" description="Helical" evidence="5">
    <location>
        <begin position="107"/>
        <end position="128"/>
    </location>
</feature>
<name>A0A3M8SY65_9GAMM</name>
<reference evidence="6 7" key="1">
    <citation type="submission" date="2018-11" db="EMBL/GenBank/DDBJ databases">
        <title>Lysobacter cryohumiis sp. nov., isolated from soil in the Tianshan Mountains, Xinjiang, China.</title>
        <authorList>
            <person name="Luo Y."/>
            <person name="Sheng H."/>
        </authorList>
    </citation>
    <scope>NUCLEOTIDE SEQUENCE [LARGE SCALE GENOMIC DNA]</scope>
    <source>
        <strain evidence="6 7">ZS60</strain>
    </source>
</reference>